<evidence type="ECO:0000256" key="1">
    <source>
        <dbReference type="SAM" id="MobiDB-lite"/>
    </source>
</evidence>
<gene>
    <name evidence="2" type="ORF">R1flu_000635</name>
</gene>
<keyword evidence="3" id="KW-1185">Reference proteome</keyword>
<comment type="caution">
    <text evidence="2">The sequence shown here is derived from an EMBL/GenBank/DDBJ whole genome shotgun (WGS) entry which is preliminary data.</text>
</comment>
<dbReference type="Proteomes" id="UP001605036">
    <property type="component" value="Unassembled WGS sequence"/>
</dbReference>
<feature type="region of interest" description="Disordered" evidence="1">
    <location>
        <begin position="156"/>
        <end position="178"/>
    </location>
</feature>
<dbReference type="AlphaFoldDB" id="A0ABD1Y0Z9"/>
<proteinExistence type="predicted"/>
<name>A0ABD1Y0Z9_9MARC</name>
<organism evidence="2 3">
    <name type="scientific">Riccia fluitans</name>
    <dbReference type="NCBI Taxonomy" id="41844"/>
    <lineage>
        <taxon>Eukaryota</taxon>
        <taxon>Viridiplantae</taxon>
        <taxon>Streptophyta</taxon>
        <taxon>Embryophyta</taxon>
        <taxon>Marchantiophyta</taxon>
        <taxon>Marchantiopsida</taxon>
        <taxon>Marchantiidae</taxon>
        <taxon>Marchantiales</taxon>
        <taxon>Ricciaceae</taxon>
        <taxon>Riccia</taxon>
    </lineage>
</organism>
<evidence type="ECO:0000313" key="3">
    <source>
        <dbReference type="Proteomes" id="UP001605036"/>
    </source>
</evidence>
<protein>
    <submittedName>
        <fullName evidence="2">Uncharacterized protein</fullName>
    </submittedName>
</protein>
<feature type="compositionally biased region" description="Polar residues" evidence="1">
    <location>
        <begin position="168"/>
        <end position="178"/>
    </location>
</feature>
<evidence type="ECO:0000313" key="2">
    <source>
        <dbReference type="EMBL" id="KAL2620430.1"/>
    </source>
</evidence>
<reference evidence="2 3" key="1">
    <citation type="submission" date="2024-09" db="EMBL/GenBank/DDBJ databases">
        <title>Chromosome-scale assembly of Riccia fluitans.</title>
        <authorList>
            <person name="Paukszto L."/>
            <person name="Sawicki J."/>
            <person name="Karawczyk K."/>
            <person name="Piernik-Szablinska J."/>
            <person name="Szczecinska M."/>
            <person name="Mazdziarz M."/>
        </authorList>
    </citation>
    <scope>NUCLEOTIDE SEQUENCE [LARGE SCALE GENOMIC DNA]</scope>
    <source>
        <strain evidence="2">Rf_01</strain>
        <tissue evidence="2">Aerial parts of the thallus</tissue>
    </source>
</reference>
<sequence>MRTVCMEKSKRICGRTERLISSCRVYRFRKRQTRSSHKACAFRIFPYEESPVKTALTVPDPFYMNQTARSRLSDANVLHAGTGYNSHRNIRITLDSKLTFPTSATFSYYGRATPGFPVVYLNMYRHHWPGIRFPPKCGSSPVLKSGYSHKEIPGSGTSLIALRDQHDTSTNGSEMQGR</sequence>
<accession>A0ABD1Y0Z9</accession>
<dbReference type="EMBL" id="JBHFFA010000006">
    <property type="protein sequence ID" value="KAL2620430.1"/>
    <property type="molecule type" value="Genomic_DNA"/>
</dbReference>